<dbReference type="AlphaFoldDB" id="A0A8C6TV83"/>
<dbReference type="Ensembl" id="ENSNMLT00000030115.1">
    <property type="protein sequence ID" value="ENSNMLP00000026943.1"/>
    <property type="gene ID" value="ENSNMLG00000017191.1"/>
</dbReference>
<evidence type="ECO:0000313" key="12">
    <source>
        <dbReference type="Ensembl" id="ENSNMLP00000026943.1"/>
    </source>
</evidence>
<comment type="similarity">
    <text evidence="10">Belongs to the glycosyltransferase 14 family.</text>
</comment>
<keyword evidence="13" id="KW-1185">Reference proteome</keyword>
<name>A0A8C6TV83_9GOBI</name>
<evidence type="ECO:0000256" key="11">
    <source>
        <dbReference type="SAM" id="SignalP"/>
    </source>
</evidence>
<evidence type="ECO:0000256" key="2">
    <source>
        <dbReference type="ARBA" id="ARBA00004922"/>
    </source>
</evidence>
<dbReference type="PANTHER" id="PTHR19297">
    <property type="entry name" value="GLYCOSYLTRANSFERASE 14 FAMILY MEMBER"/>
    <property type="match status" value="1"/>
</dbReference>
<dbReference type="PANTHER" id="PTHR19297:SF7">
    <property type="entry name" value="BETA-1,3-GALACTOSYL-O-GLYCOSYL-GLYCOPROTEIN BETA-1,6-N-ACETYLGLUCOSAMINYLTRANSFERASE 4"/>
    <property type="match status" value="1"/>
</dbReference>
<dbReference type="GO" id="GO:0000139">
    <property type="term" value="C:Golgi membrane"/>
    <property type="evidence" value="ECO:0007669"/>
    <property type="project" value="UniProtKB-SubCell"/>
</dbReference>
<keyword evidence="6" id="KW-0735">Signal-anchor</keyword>
<evidence type="ECO:0000313" key="13">
    <source>
        <dbReference type="Proteomes" id="UP000694523"/>
    </source>
</evidence>
<reference evidence="12" key="2">
    <citation type="submission" date="2025-09" db="UniProtKB">
        <authorList>
            <consortium name="Ensembl"/>
        </authorList>
    </citation>
    <scope>IDENTIFICATION</scope>
</reference>
<evidence type="ECO:0000256" key="5">
    <source>
        <dbReference type="ARBA" id="ARBA00022692"/>
    </source>
</evidence>
<accession>A0A8C6TV83</accession>
<organism evidence="12 13">
    <name type="scientific">Neogobius melanostomus</name>
    <name type="common">round goby</name>
    <dbReference type="NCBI Taxonomy" id="47308"/>
    <lineage>
        <taxon>Eukaryota</taxon>
        <taxon>Metazoa</taxon>
        <taxon>Chordata</taxon>
        <taxon>Craniata</taxon>
        <taxon>Vertebrata</taxon>
        <taxon>Euteleostomi</taxon>
        <taxon>Actinopterygii</taxon>
        <taxon>Neopterygii</taxon>
        <taxon>Teleostei</taxon>
        <taxon>Neoteleostei</taxon>
        <taxon>Acanthomorphata</taxon>
        <taxon>Gobiaria</taxon>
        <taxon>Gobiiformes</taxon>
        <taxon>Gobioidei</taxon>
        <taxon>Gobiidae</taxon>
        <taxon>Benthophilinae</taxon>
        <taxon>Neogobiini</taxon>
        <taxon>Neogobius</taxon>
    </lineage>
</organism>
<keyword evidence="9" id="KW-0325">Glycoprotein</keyword>
<feature type="signal peptide" evidence="11">
    <location>
        <begin position="1"/>
        <end position="29"/>
    </location>
</feature>
<evidence type="ECO:0000256" key="8">
    <source>
        <dbReference type="ARBA" id="ARBA00023136"/>
    </source>
</evidence>
<reference evidence="12" key="1">
    <citation type="submission" date="2025-08" db="UniProtKB">
        <authorList>
            <consortium name="Ensembl"/>
        </authorList>
    </citation>
    <scope>IDENTIFICATION</scope>
</reference>
<dbReference type="Proteomes" id="UP000694523">
    <property type="component" value="Unplaced"/>
</dbReference>
<dbReference type="GO" id="GO:0008375">
    <property type="term" value="F:acetylglucosaminyltransferase activity"/>
    <property type="evidence" value="ECO:0007669"/>
    <property type="project" value="TreeGrafter"/>
</dbReference>
<evidence type="ECO:0000256" key="4">
    <source>
        <dbReference type="ARBA" id="ARBA00022679"/>
    </source>
</evidence>
<evidence type="ECO:0000256" key="1">
    <source>
        <dbReference type="ARBA" id="ARBA00004323"/>
    </source>
</evidence>
<evidence type="ECO:0000256" key="7">
    <source>
        <dbReference type="ARBA" id="ARBA00022989"/>
    </source>
</evidence>
<evidence type="ECO:0000256" key="6">
    <source>
        <dbReference type="ARBA" id="ARBA00022968"/>
    </source>
</evidence>
<sequence length="392" mass="45130">RGAILLKTWRVLWLVSALALCLVLKLSSTGRIIPAPSPVDPETSHRYSVDCSAIYDMDPVEVGNALALRRRVPEERDDIQRLYRCLHISGGENFPLAYSLVVHKSATMVERLIRALYSPSNIFCIHYDGKSSEEFRAAMEGLAQCLPNSRLKADLHCMSDLLKSDVQWRYIINLCGQDFPLRTNMELVSELTRLNGGNMLESSRPTQAKSQRFKYHHQIQDANFEHQKIPVRTDQEKEPPPHGIEMFTGNAYFVLSREFVEYTQSSDVVRDFLAWSEDTYSPDEHFWATLARLPGVPGEIPRSQPDVTDLMSKTRLVKWSYLEKRLYPRCTGLHVRSVCIYGVGEMHWLLNYSHWFANKFDPKVDPIIIQCLEEHLQKKQKLLLSLASRVCY</sequence>
<evidence type="ECO:0000256" key="3">
    <source>
        <dbReference type="ARBA" id="ARBA00022676"/>
    </source>
</evidence>
<feature type="chain" id="PRO_5034290541" evidence="11">
    <location>
        <begin position="30"/>
        <end position="392"/>
    </location>
</feature>
<keyword evidence="7" id="KW-1133">Transmembrane helix</keyword>
<proteinExistence type="inferred from homology"/>
<comment type="subcellular location">
    <subcellularLocation>
        <location evidence="1">Golgi apparatus membrane</location>
        <topology evidence="1">Single-pass type II membrane protein</topology>
    </subcellularLocation>
</comment>
<keyword evidence="5" id="KW-0812">Transmembrane</keyword>
<protein>
    <submittedName>
        <fullName evidence="12">Glucosaminyl (N-acetyl) transferase 4</fullName>
    </submittedName>
</protein>
<dbReference type="InterPro" id="IPR003406">
    <property type="entry name" value="Glyco_trans_14"/>
</dbReference>
<comment type="pathway">
    <text evidence="2">Protein modification; protein glycosylation.</text>
</comment>
<keyword evidence="4" id="KW-0808">Transferase</keyword>
<evidence type="ECO:0000256" key="9">
    <source>
        <dbReference type="ARBA" id="ARBA00023180"/>
    </source>
</evidence>
<dbReference type="Pfam" id="PF02485">
    <property type="entry name" value="Branch"/>
    <property type="match status" value="1"/>
</dbReference>
<keyword evidence="3" id="KW-0328">Glycosyltransferase</keyword>
<evidence type="ECO:0000256" key="10">
    <source>
        <dbReference type="ARBA" id="ARBA00038150"/>
    </source>
</evidence>
<keyword evidence="11" id="KW-0732">Signal</keyword>
<keyword evidence="8" id="KW-0472">Membrane</keyword>